<evidence type="ECO:0000313" key="2">
    <source>
        <dbReference type="Proteomes" id="UP000257109"/>
    </source>
</evidence>
<evidence type="ECO:0000313" key="1">
    <source>
        <dbReference type="EMBL" id="RDY01483.1"/>
    </source>
</evidence>
<accession>A0A371HFC4</accession>
<evidence type="ECO:0008006" key="3">
    <source>
        <dbReference type="Google" id="ProtNLM"/>
    </source>
</evidence>
<dbReference type="Gene3D" id="3.10.10.10">
    <property type="entry name" value="HIV Type 1 Reverse Transcriptase, subunit A, domain 1"/>
    <property type="match status" value="1"/>
</dbReference>
<gene>
    <name evidence="1" type="ORF">CR513_15186</name>
</gene>
<proteinExistence type="predicted"/>
<dbReference type="AlphaFoldDB" id="A0A371HFC4"/>
<feature type="non-terminal residue" evidence="1">
    <location>
        <position position="1"/>
    </location>
</feature>
<dbReference type="EMBL" id="QJKJ01002757">
    <property type="protein sequence ID" value="RDY01483.1"/>
    <property type="molecule type" value="Genomic_DNA"/>
</dbReference>
<dbReference type="Proteomes" id="UP000257109">
    <property type="component" value="Unassembled WGS sequence"/>
</dbReference>
<dbReference type="OrthoDB" id="1424255at2759"/>
<organism evidence="1 2">
    <name type="scientific">Mucuna pruriens</name>
    <name type="common">Velvet bean</name>
    <name type="synonym">Dolichos pruriens</name>
    <dbReference type="NCBI Taxonomy" id="157652"/>
    <lineage>
        <taxon>Eukaryota</taxon>
        <taxon>Viridiplantae</taxon>
        <taxon>Streptophyta</taxon>
        <taxon>Embryophyta</taxon>
        <taxon>Tracheophyta</taxon>
        <taxon>Spermatophyta</taxon>
        <taxon>Magnoliopsida</taxon>
        <taxon>eudicotyledons</taxon>
        <taxon>Gunneridae</taxon>
        <taxon>Pentapetalae</taxon>
        <taxon>rosids</taxon>
        <taxon>fabids</taxon>
        <taxon>Fabales</taxon>
        <taxon>Fabaceae</taxon>
        <taxon>Papilionoideae</taxon>
        <taxon>50 kb inversion clade</taxon>
        <taxon>NPAAA clade</taxon>
        <taxon>indigoferoid/millettioid clade</taxon>
        <taxon>Phaseoleae</taxon>
        <taxon>Mucuna</taxon>
    </lineage>
</organism>
<comment type="caution">
    <text evidence="1">The sequence shown here is derived from an EMBL/GenBank/DDBJ whole genome shotgun (WGS) entry which is preliminary data.</text>
</comment>
<protein>
    <recommendedName>
        <fullName evidence="3">Reverse transcriptase domain-containing protein</fullName>
    </recommendedName>
</protein>
<name>A0A371HFC4_MUCPR</name>
<keyword evidence="2" id="KW-1185">Reference proteome</keyword>
<sequence length="201" mass="23204">MKHPTKDHSLFSIDIIDELVEEYMQIGIGSADFSNFVEIPDVIDYFNFVEDVSDSVNMPHIQDISDSEDNIADLDDLVHIFEFSDLTDLPLPDHLKYAYLDDHHQLLVVIPNNLNREQEEKLLNVLRKHKKAIGWTLADLPRINPSICMHKILLEEEARPIRQLNPTILEVVKKEVTRLLATEIIYPISNSQWVCLVQVVP</sequence>
<reference evidence="1" key="1">
    <citation type="submission" date="2018-05" db="EMBL/GenBank/DDBJ databases">
        <title>Draft genome of Mucuna pruriens seed.</title>
        <authorList>
            <person name="Nnadi N.E."/>
            <person name="Vos R."/>
            <person name="Hasami M.H."/>
            <person name="Devisetty U.K."/>
            <person name="Aguiy J.C."/>
        </authorList>
    </citation>
    <scope>NUCLEOTIDE SEQUENCE [LARGE SCALE GENOMIC DNA]</scope>
    <source>
        <strain evidence="1">JCA_2017</strain>
    </source>
</reference>